<feature type="transmembrane region" description="Helical" evidence="8">
    <location>
        <begin position="302"/>
        <end position="321"/>
    </location>
</feature>
<dbReference type="InterPro" id="IPR045863">
    <property type="entry name" value="CorA_TM1_TM2"/>
</dbReference>
<evidence type="ECO:0000313" key="10">
    <source>
        <dbReference type="Proteomes" id="UP001499978"/>
    </source>
</evidence>
<evidence type="ECO:0000256" key="5">
    <source>
        <dbReference type="ARBA" id="ARBA00022692"/>
    </source>
</evidence>
<comment type="caution">
    <text evidence="9">The sequence shown here is derived from an EMBL/GenBank/DDBJ whole genome shotgun (WGS) entry which is preliminary data.</text>
</comment>
<dbReference type="InterPro" id="IPR002523">
    <property type="entry name" value="MgTranspt_CorA/ZnTranspt_ZntB"/>
</dbReference>
<dbReference type="Gene3D" id="3.30.460.20">
    <property type="entry name" value="CorA soluble domain-like"/>
    <property type="match status" value="1"/>
</dbReference>
<reference evidence="10" key="1">
    <citation type="journal article" date="2019" name="Int. J. Syst. Evol. Microbiol.">
        <title>The Global Catalogue of Microorganisms (GCM) 10K type strain sequencing project: providing services to taxonomists for standard genome sequencing and annotation.</title>
        <authorList>
            <consortium name="The Broad Institute Genomics Platform"/>
            <consortium name="The Broad Institute Genome Sequencing Center for Infectious Disease"/>
            <person name="Wu L."/>
            <person name="Ma J."/>
        </authorList>
    </citation>
    <scope>NUCLEOTIDE SEQUENCE [LARGE SCALE GENOMIC DNA]</scope>
    <source>
        <strain evidence="10">JCM 3367</strain>
    </source>
</reference>
<evidence type="ECO:0000313" key="9">
    <source>
        <dbReference type="EMBL" id="GAA2519215.1"/>
    </source>
</evidence>
<feature type="transmembrane region" description="Helical" evidence="8">
    <location>
        <begin position="333"/>
        <end position="353"/>
    </location>
</feature>
<sequence>MGARPPSMISRILGLGEAAAPRQPTSVALPGVTELALYVAGRRQPAGDLSRALTLARRSRDGFIWLDLHQPTAETMATVGLQLDLPDLLAASAAQGGHRPGVERFGQLTVVTLRTARYVTHAELTPTSEVVDTGAVLIMVGDHFVVTARHGAGNALAALRADVEQSPSRLALGPWSIAHEICSDLTNQYLRVAAQVDLDLEHVEETTFHRERRLDVAQVYQIKREIVEFRRAVVPLVAPLRSLIEQSPADLPERLREYFMDVSGRLGRAADQITSFDELLNSVLQARLAQVTVEQNHDMRRIAAWAAIAATQTFIAGIYGMNFEHIPELSWRYGYYLALLSMATVGVVMYRLFRRSGWL</sequence>
<keyword evidence="4" id="KW-1003">Cell membrane</keyword>
<dbReference type="CDD" id="cd12830">
    <property type="entry name" value="MtCorA-like"/>
    <property type="match status" value="1"/>
</dbReference>
<keyword evidence="6 8" id="KW-1133">Transmembrane helix</keyword>
<dbReference type="SUPFAM" id="SSF144083">
    <property type="entry name" value="Magnesium transport protein CorA, transmembrane region"/>
    <property type="match status" value="1"/>
</dbReference>
<evidence type="ECO:0000256" key="4">
    <source>
        <dbReference type="ARBA" id="ARBA00022475"/>
    </source>
</evidence>
<proteinExistence type="inferred from homology"/>
<keyword evidence="3" id="KW-0813">Transport</keyword>
<gene>
    <name evidence="9" type="primary">corA_2</name>
    <name evidence="9" type="ORF">GCM10010201_15370</name>
</gene>
<keyword evidence="5 8" id="KW-0812">Transmembrane</keyword>
<accession>A0ABP6AN88</accession>
<dbReference type="PANTHER" id="PTHR46494:SF1">
    <property type="entry name" value="CORA FAMILY METAL ION TRANSPORTER (EUROFUNG)"/>
    <property type="match status" value="1"/>
</dbReference>
<comment type="subcellular location">
    <subcellularLocation>
        <location evidence="1">Cell membrane</location>
        <topology evidence="1">Multi-pass membrane protein</topology>
    </subcellularLocation>
</comment>
<comment type="similarity">
    <text evidence="2">Belongs to the CorA metal ion transporter (MIT) (TC 1.A.35) family.</text>
</comment>
<dbReference type="SUPFAM" id="SSF143865">
    <property type="entry name" value="CorA soluble domain-like"/>
    <property type="match status" value="1"/>
</dbReference>
<organism evidence="9 10">
    <name type="scientific">Pilimelia columellifera subsp. columellifera</name>
    <dbReference type="NCBI Taxonomy" id="706583"/>
    <lineage>
        <taxon>Bacteria</taxon>
        <taxon>Bacillati</taxon>
        <taxon>Actinomycetota</taxon>
        <taxon>Actinomycetes</taxon>
        <taxon>Micromonosporales</taxon>
        <taxon>Micromonosporaceae</taxon>
        <taxon>Pilimelia</taxon>
    </lineage>
</organism>
<evidence type="ECO:0000256" key="7">
    <source>
        <dbReference type="ARBA" id="ARBA00023136"/>
    </source>
</evidence>
<evidence type="ECO:0000256" key="1">
    <source>
        <dbReference type="ARBA" id="ARBA00004651"/>
    </source>
</evidence>
<protein>
    <submittedName>
        <fullName evidence="9">Magnesium/cobalt transporter CorA</fullName>
    </submittedName>
</protein>
<evidence type="ECO:0000256" key="6">
    <source>
        <dbReference type="ARBA" id="ARBA00022989"/>
    </source>
</evidence>
<evidence type="ECO:0000256" key="3">
    <source>
        <dbReference type="ARBA" id="ARBA00022448"/>
    </source>
</evidence>
<keyword evidence="10" id="KW-1185">Reference proteome</keyword>
<keyword evidence="7 8" id="KW-0472">Membrane</keyword>
<dbReference type="Pfam" id="PF01544">
    <property type="entry name" value="CorA"/>
    <property type="match status" value="1"/>
</dbReference>
<name>A0ABP6AN88_9ACTN</name>
<dbReference type="Gene3D" id="1.20.58.340">
    <property type="entry name" value="Magnesium transport protein CorA, transmembrane region"/>
    <property type="match status" value="2"/>
</dbReference>
<evidence type="ECO:0000256" key="2">
    <source>
        <dbReference type="ARBA" id="ARBA00009765"/>
    </source>
</evidence>
<evidence type="ECO:0000256" key="8">
    <source>
        <dbReference type="SAM" id="Phobius"/>
    </source>
</evidence>
<dbReference type="Proteomes" id="UP001499978">
    <property type="component" value="Unassembled WGS sequence"/>
</dbReference>
<dbReference type="PANTHER" id="PTHR46494">
    <property type="entry name" value="CORA FAMILY METAL ION TRANSPORTER (EUROFUNG)"/>
    <property type="match status" value="1"/>
</dbReference>
<dbReference type="InterPro" id="IPR045861">
    <property type="entry name" value="CorA_cytoplasmic_dom"/>
</dbReference>
<dbReference type="EMBL" id="BAAARY010000005">
    <property type="protein sequence ID" value="GAA2519215.1"/>
    <property type="molecule type" value="Genomic_DNA"/>
</dbReference>